<gene>
    <name evidence="1" type="ORF">UFOPK1509_00724</name>
</gene>
<name>A0A6J6D462_9ZZZZ</name>
<reference evidence="1" key="1">
    <citation type="submission" date="2020-05" db="EMBL/GenBank/DDBJ databases">
        <authorList>
            <person name="Chiriac C."/>
            <person name="Salcher M."/>
            <person name="Ghai R."/>
            <person name="Kavagutti S V."/>
        </authorList>
    </citation>
    <scope>NUCLEOTIDE SEQUENCE</scope>
</reference>
<protein>
    <submittedName>
        <fullName evidence="1">Unannotated protein</fullName>
    </submittedName>
</protein>
<sequence length="60" mass="6126">MIASAKSDGSGAGVEFSVNSYFPSTPANPAAIITAKARYGLQAESGDLISIRVDASFFGL</sequence>
<organism evidence="1">
    <name type="scientific">freshwater metagenome</name>
    <dbReference type="NCBI Taxonomy" id="449393"/>
    <lineage>
        <taxon>unclassified sequences</taxon>
        <taxon>metagenomes</taxon>
        <taxon>ecological metagenomes</taxon>
    </lineage>
</organism>
<proteinExistence type="predicted"/>
<dbReference type="AlphaFoldDB" id="A0A6J6D462"/>
<dbReference type="EMBL" id="CAEZSY010000107">
    <property type="protein sequence ID" value="CAB4558146.1"/>
    <property type="molecule type" value="Genomic_DNA"/>
</dbReference>
<accession>A0A6J6D462</accession>
<evidence type="ECO:0000313" key="1">
    <source>
        <dbReference type="EMBL" id="CAB4558146.1"/>
    </source>
</evidence>